<dbReference type="EMBL" id="WUBL01000065">
    <property type="protein sequence ID" value="KAF2967559.1"/>
    <property type="molecule type" value="Genomic_DNA"/>
</dbReference>
<proteinExistence type="predicted"/>
<feature type="transmembrane region" description="Helical" evidence="1">
    <location>
        <begin position="134"/>
        <end position="156"/>
    </location>
</feature>
<feature type="transmembrane region" description="Helical" evidence="1">
    <location>
        <begin position="20"/>
        <end position="45"/>
    </location>
</feature>
<evidence type="ECO:0000256" key="1">
    <source>
        <dbReference type="SAM" id="Phobius"/>
    </source>
</evidence>
<reference evidence="2 3" key="1">
    <citation type="submission" date="2019-12" db="EMBL/GenBank/DDBJ databases">
        <title>Draft genome sequence of the ascomycete Xylaria multiplex DSM 110363.</title>
        <authorList>
            <person name="Buettner E."/>
            <person name="Kellner H."/>
        </authorList>
    </citation>
    <scope>NUCLEOTIDE SEQUENCE [LARGE SCALE GENOMIC DNA]</scope>
    <source>
        <strain evidence="2 3">DSM 110363</strain>
    </source>
</reference>
<feature type="transmembrane region" description="Helical" evidence="1">
    <location>
        <begin position="57"/>
        <end position="79"/>
    </location>
</feature>
<dbReference type="OrthoDB" id="5279542at2759"/>
<evidence type="ECO:0000313" key="3">
    <source>
        <dbReference type="Proteomes" id="UP000481858"/>
    </source>
</evidence>
<evidence type="ECO:0008006" key="4">
    <source>
        <dbReference type="Google" id="ProtNLM"/>
    </source>
</evidence>
<sequence length="244" mass="27771">MANEGSFWSYQEGRWNRTKFILRCISLVLSIIIIGVSIADSVLIASNGADYTFLLDWWFTLPIILISTGLDAVEFICIFARKRNPGLHPGFHIGTELVLLGGNITALVFLSSSIPTEFDYRNYYFPALSGVVRPLKITIIFFVGIFSIVRFILFVFGSVDTNRHHTAAQVELIVRALRQQNINEPMTPAQVHNAIYPNRQPIPLHEYPQAIRPSHETYNKPEYYRELPDNQKFLGDLPTLLKST</sequence>
<name>A0A7C8IZU5_9PEZI</name>
<keyword evidence="1" id="KW-0812">Transmembrane</keyword>
<gene>
    <name evidence="2" type="ORF">GQX73_g5982</name>
</gene>
<organism evidence="2 3">
    <name type="scientific">Xylaria multiplex</name>
    <dbReference type="NCBI Taxonomy" id="323545"/>
    <lineage>
        <taxon>Eukaryota</taxon>
        <taxon>Fungi</taxon>
        <taxon>Dikarya</taxon>
        <taxon>Ascomycota</taxon>
        <taxon>Pezizomycotina</taxon>
        <taxon>Sordariomycetes</taxon>
        <taxon>Xylariomycetidae</taxon>
        <taxon>Xylariales</taxon>
        <taxon>Xylariaceae</taxon>
        <taxon>Xylaria</taxon>
    </lineage>
</organism>
<keyword evidence="3" id="KW-1185">Reference proteome</keyword>
<keyword evidence="1" id="KW-0472">Membrane</keyword>
<dbReference type="InParanoid" id="A0A7C8IZU5"/>
<protein>
    <recommendedName>
        <fullName evidence="4">MARVEL domain-containing protein</fullName>
    </recommendedName>
</protein>
<evidence type="ECO:0000313" key="2">
    <source>
        <dbReference type="EMBL" id="KAF2967559.1"/>
    </source>
</evidence>
<dbReference type="AlphaFoldDB" id="A0A7C8IZU5"/>
<keyword evidence="1" id="KW-1133">Transmembrane helix</keyword>
<accession>A0A7C8IZU5</accession>
<dbReference type="Proteomes" id="UP000481858">
    <property type="component" value="Unassembled WGS sequence"/>
</dbReference>
<feature type="transmembrane region" description="Helical" evidence="1">
    <location>
        <begin position="91"/>
        <end position="114"/>
    </location>
</feature>
<comment type="caution">
    <text evidence="2">The sequence shown here is derived from an EMBL/GenBank/DDBJ whole genome shotgun (WGS) entry which is preliminary data.</text>
</comment>